<dbReference type="InterPro" id="IPR001635">
    <property type="entry name" value="Flag_hook_Flik"/>
</dbReference>
<dbReference type="Pfam" id="PF02120">
    <property type="entry name" value="Flg_hook"/>
    <property type="match status" value="1"/>
</dbReference>
<dbReference type="Proteomes" id="UP000019113">
    <property type="component" value="Unassembled WGS sequence"/>
</dbReference>
<feature type="compositionally biased region" description="Polar residues" evidence="4">
    <location>
        <begin position="149"/>
        <end position="167"/>
    </location>
</feature>
<keyword evidence="7" id="KW-1185">Reference proteome</keyword>
<dbReference type="eggNOG" id="COG3144">
    <property type="taxonomic scope" value="Bacteria"/>
</dbReference>
<dbReference type="PATRIC" id="fig|1178482.3.peg.2355"/>
<keyword evidence="3" id="KW-1005">Bacterial flagellum biogenesis</keyword>
<name>W1N5I3_9GAMM</name>
<gene>
    <name evidence="6" type="ORF">BJB45_19500</name>
</gene>
<dbReference type="Gene3D" id="3.30.750.140">
    <property type="match status" value="1"/>
</dbReference>
<sequence length="451" mass="46189">MDFSLLINTAPSARSAPAASNASNASGFAERLAAVSSSSSSAAADGKSDPGGAVLPASRDNGAVNDTLDQEHADDEGGVLAEALLIPATINATINATTLNTLPAQAAGALRHTGLTTTPGINTTMVGSTAASDSLAVVRERLQLMANASAHTPGSGTLSTLNPSPTHSEVIVGTLDQATSNAPSRHLLLDPEQLAQRLQHREQSQNPSHPATAPQAMAGSPSNTPPSPVDTNASVLTTQSLTSQSLTSQSLTPQNRGKRSMAMDGNPGSQLADGTSDDPFSASLAQANSASRAPASAMTGSIPANISSPEWSRQLGHTLTRIGIGPQTQEGDQRIELRLHPAELGPLSVSLRMGEHGAQAQFVSAHPHVRQAVEQALPQLREILAEQGIQLGQTSVSDHGQGTQGETSRDQSPGNGLATGNSPGNITDNSEPLITTNTTSVVMDGRVDLYA</sequence>
<feature type="region of interest" description="Disordered" evidence="4">
    <location>
        <begin position="39"/>
        <end position="73"/>
    </location>
</feature>
<evidence type="ECO:0000259" key="5">
    <source>
        <dbReference type="Pfam" id="PF02120"/>
    </source>
</evidence>
<dbReference type="PANTHER" id="PTHR37533:SF2">
    <property type="entry name" value="FLAGELLAR HOOK-LENGTH CONTROL PROTEIN"/>
    <property type="match status" value="1"/>
</dbReference>
<feature type="compositionally biased region" description="Polar residues" evidence="4">
    <location>
        <begin position="298"/>
        <end position="309"/>
    </location>
</feature>
<organism evidence="6 7">
    <name type="scientific">Halomonas huangheensis</name>
    <dbReference type="NCBI Taxonomy" id="1178482"/>
    <lineage>
        <taxon>Bacteria</taxon>
        <taxon>Pseudomonadati</taxon>
        <taxon>Pseudomonadota</taxon>
        <taxon>Gammaproteobacteria</taxon>
        <taxon>Oceanospirillales</taxon>
        <taxon>Halomonadaceae</taxon>
        <taxon>Halomonas</taxon>
    </lineage>
</organism>
<evidence type="ECO:0000256" key="3">
    <source>
        <dbReference type="ARBA" id="ARBA00022795"/>
    </source>
</evidence>
<dbReference type="RefSeq" id="WP_021819307.1">
    <property type="nucleotide sequence ID" value="NZ_AVBC01000035.1"/>
</dbReference>
<reference evidence="6 7" key="1">
    <citation type="submission" date="2013-08" db="EMBL/GenBank/DDBJ databases">
        <title>draft genome of Halomonas huanghegensis, strain BJGMM-B45T.</title>
        <authorList>
            <person name="Miao C."/>
            <person name="Wan Y."/>
            <person name="Jin W."/>
        </authorList>
    </citation>
    <scope>NUCLEOTIDE SEQUENCE [LARGE SCALE GENOMIC DNA]</scope>
    <source>
        <strain evidence="6 7">BJGMM-B45</strain>
    </source>
</reference>
<evidence type="ECO:0000313" key="7">
    <source>
        <dbReference type="Proteomes" id="UP000019113"/>
    </source>
</evidence>
<evidence type="ECO:0000313" key="6">
    <source>
        <dbReference type="EMBL" id="ERL50783.1"/>
    </source>
</evidence>
<feature type="domain" description="Flagellar hook-length control protein-like C-terminal" evidence="5">
    <location>
        <begin position="327"/>
        <end position="404"/>
    </location>
</feature>
<accession>W1N5I3</accession>
<dbReference type="InterPro" id="IPR052563">
    <property type="entry name" value="FliK"/>
</dbReference>
<dbReference type="CDD" id="cd17470">
    <property type="entry name" value="T3SS_Flik_C"/>
    <property type="match status" value="1"/>
</dbReference>
<dbReference type="KEGG" id="hhu:AR456_19670"/>
<comment type="caution">
    <text evidence="6">The sequence shown here is derived from an EMBL/GenBank/DDBJ whole genome shotgun (WGS) entry which is preliminary data.</text>
</comment>
<feature type="region of interest" description="Disordered" evidence="4">
    <location>
        <begin position="148"/>
        <end position="167"/>
    </location>
</feature>
<dbReference type="InterPro" id="IPR038610">
    <property type="entry name" value="FliK-like_C_sf"/>
</dbReference>
<evidence type="ECO:0000256" key="4">
    <source>
        <dbReference type="SAM" id="MobiDB-lite"/>
    </source>
</evidence>
<dbReference type="GO" id="GO:0009424">
    <property type="term" value="C:bacterial-type flagellum hook"/>
    <property type="evidence" value="ECO:0007669"/>
    <property type="project" value="InterPro"/>
</dbReference>
<comment type="function">
    <text evidence="1">Controls the length of the flagellar hook.</text>
</comment>
<protein>
    <recommendedName>
        <fullName evidence="5">Flagellar hook-length control protein-like C-terminal domain-containing protein</fullName>
    </recommendedName>
</protein>
<proteinExistence type="inferred from homology"/>
<dbReference type="AlphaFoldDB" id="W1N5I3"/>
<dbReference type="InterPro" id="IPR021136">
    <property type="entry name" value="Flagellar_hook_control-like_C"/>
</dbReference>
<feature type="region of interest" description="Disordered" evidence="4">
    <location>
        <begin position="197"/>
        <end position="309"/>
    </location>
</feature>
<dbReference type="PRINTS" id="PR01007">
    <property type="entry name" value="FLGHOOKFLIK"/>
</dbReference>
<dbReference type="EMBL" id="AVBC01000035">
    <property type="protein sequence ID" value="ERL50783.1"/>
    <property type="molecule type" value="Genomic_DNA"/>
</dbReference>
<dbReference type="PANTHER" id="PTHR37533">
    <property type="entry name" value="FLAGELLAR HOOK-LENGTH CONTROL PROTEIN"/>
    <property type="match status" value="1"/>
</dbReference>
<feature type="region of interest" description="Disordered" evidence="4">
    <location>
        <begin position="394"/>
        <end position="439"/>
    </location>
</feature>
<dbReference type="GO" id="GO:0044780">
    <property type="term" value="P:bacterial-type flagellum assembly"/>
    <property type="evidence" value="ECO:0007669"/>
    <property type="project" value="InterPro"/>
</dbReference>
<feature type="compositionally biased region" description="Low complexity" evidence="4">
    <location>
        <begin position="236"/>
        <end position="252"/>
    </location>
</feature>
<evidence type="ECO:0000256" key="1">
    <source>
        <dbReference type="ARBA" id="ARBA00003944"/>
    </source>
</evidence>
<dbReference type="STRING" id="1178482.AR456_19670"/>
<comment type="similarity">
    <text evidence="2">Belongs to the FliK family.</text>
</comment>
<evidence type="ECO:0000256" key="2">
    <source>
        <dbReference type="ARBA" id="ARBA00009149"/>
    </source>
</evidence>